<dbReference type="PANTHER" id="PTHR48075:SF5">
    <property type="entry name" value="3-HYDROXYBUTYRYL-COA DEHYDROGENASE"/>
    <property type="match status" value="1"/>
</dbReference>
<proteinExistence type="inferred from homology"/>
<feature type="domain" description="3-hydroxyacyl-CoA dehydrogenase C-terminal" evidence="8">
    <location>
        <begin position="183"/>
        <end position="250"/>
    </location>
</feature>
<dbReference type="RefSeq" id="WP_226933936.1">
    <property type="nucleotide sequence ID" value="NZ_JACDXX010000002.1"/>
</dbReference>
<evidence type="ECO:0000256" key="1">
    <source>
        <dbReference type="ARBA" id="ARBA00004496"/>
    </source>
</evidence>
<dbReference type="Pfam" id="PF00725">
    <property type="entry name" value="3HCDH"/>
    <property type="match status" value="1"/>
</dbReference>
<comment type="subunit">
    <text evidence="3 7">Homodimer.</text>
</comment>
<dbReference type="Pfam" id="PF13279">
    <property type="entry name" value="4HBT_2"/>
    <property type="match status" value="1"/>
</dbReference>
<protein>
    <recommendedName>
        <fullName evidence="7">L-carnitine dehydrogenase</fullName>
        <shortName evidence="7">CDH</shortName>
        <shortName evidence="7">L-CDH</shortName>
        <ecNumber evidence="7">1.1.1.108</ecNumber>
    </recommendedName>
</protein>
<evidence type="ECO:0000259" key="9">
    <source>
        <dbReference type="Pfam" id="PF02737"/>
    </source>
</evidence>
<dbReference type="EC" id="1.1.1.108" evidence="7"/>
<dbReference type="NCBIfam" id="NF005716">
    <property type="entry name" value="PRK07531.1"/>
    <property type="match status" value="1"/>
</dbReference>
<dbReference type="Gene3D" id="3.10.129.10">
    <property type="entry name" value="Hotdog Thioesterase"/>
    <property type="match status" value="1"/>
</dbReference>
<dbReference type="SUPFAM" id="SSF51735">
    <property type="entry name" value="NAD(P)-binding Rossmann-fold domains"/>
    <property type="match status" value="1"/>
</dbReference>
<evidence type="ECO:0000313" key="10">
    <source>
        <dbReference type="EMBL" id="MCB5409042.1"/>
    </source>
</evidence>
<evidence type="ECO:0000259" key="8">
    <source>
        <dbReference type="Pfam" id="PF00725"/>
    </source>
</evidence>
<evidence type="ECO:0000256" key="5">
    <source>
        <dbReference type="ARBA" id="ARBA00023002"/>
    </source>
</evidence>
<evidence type="ECO:0000256" key="6">
    <source>
        <dbReference type="ARBA" id="ARBA00023027"/>
    </source>
</evidence>
<dbReference type="Gene3D" id="1.10.1040.10">
    <property type="entry name" value="N-(1-d-carboxylethyl)-l-norvaline Dehydrogenase, domain 2"/>
    <property type="match status" value="1"/>
</dbReference>
<evidence type="ECO:0000256" key="2">
    <source>
        <dbReference type="ARBA" id="ARBA00004855"/>
    </source>
</evidence>
<dbReference type="InterPro" id="IPR006108">
    <property type="entry name" value="3HC_DH_C"/>
</dbReference>
<dbReference type="Pfam" id="PF02737">
    <property type="entry name" value="3HCDH_N"/>
    <property type="match status" value="1"/>
</dbReference>
<comment type="catalytic activity">
    <reaction evidence="7">
        <text>carnitine + NAD(+) = 3-dehydrocarnitine + NADH + H(+)</text>
        <dbReference type="Rhea" id="RHEA:19265"/>
        <dbReference type="ChEBI" id="CHEBI:15378"/>
        <dbReference type="ChEBI" id="CHEBI:17126"/>
        <dbReference type="ChEBI" id="CHEBI:57540"/>
        <dbReference type="ChEBI" id="CHEBI:57885"/>
        <dbReference type="ChEBI" id="CHEBI:57945"/>
        <dbReference type="EC" id="1.1.1.108"/>
    </reaction>
</comment>
<dbReference type="InterPro" id="IPR006176">
    <property type="entry name" value="3-OHacyl-CoA_DH_NAD-bd"/>
</dbReference>
<evidence type="ECO:0000256" key="4">
    <source>
        <dbReference type="ARBA" id="ARBA00022490"/>
    </source>
</evidence>
<comment type="subcellular location">
    <subcellularLocation>
        <location evidence="1 7">Cytoplasm</location>
    </subcellularLocation>
</comment>
<comment type="pathway">
    <text evidence="2 7">Amine and polyamine metabolism; carnitine metabolism.</text>
</comment>
<keyword evidence="5 7" id="KW-0560">Oxidoreductase</keyword>
<dbReference type="SUPFAM" id="SSF48179">
    <property type="entry name" value="6-phosphogluconate dehydrogenase C-terminal domain-like"/>
    <property type="match status" value="1"/>
</dbReference>
<name>A0ABS8CI13_9RHOB</name>
<feature type="domain" description="3-hydroxyacyl-CoA dehydrogenase NAD binding" evidence="9">
    <location>
        <begin position="4"/>
        <end position="178"/>
    </location>
</feature>
<gene>
    <name evidence="10" type="ORF">H0485_03315</name>
</gene>
<dbReference type="InterPro" id="IPR013328">
    <property type="entry name" value="6PGD_dom2"/>
</dbReference>
<dbReference type="Proteomes" id="UP001198571">
    <property type="component" value="Unassembled WGS sequence"/>
</dbReference>
<comment type="function">
    <text evidence="7">Catalyzes the NAD(+)-dependent oxidation of L-carnitine to 3-dehydrocarnitine.</text>
</comment>
<dbReference type="InterPro" id="IPR036291">
    <property type="entry name" value="NAD(P)-bd_dom_sf"/>
</dbReference>
<dbReference type="GO" id="GO:0047728">
    <property type="term" value="F:carnitine 3-dehydrogenase activity"/>
    <property type="evidence" value="ECO:0007669"/>
    <property type="project" value="UniProtKB-EC"/>
</dbReference>
<dbReference type="EMBL" id="JACDXX010000002">
    <property type="protein sequence ID" value="MCB5409042.1"/>
    <property type="molecule type" value="Genomic_DNA"/>
</dbReference>
<accession>A0ABS8CI13</accession>
<comment type="similarity">
    <text evidence="7">Belongs to the 3-hydroxyacyl-CoA dehydrogenase family. L-carnitine dehydrogenase subfamily.</text>
</comment>
<keyword evidence="11" id="KW-1185">Reference proteome</keyword>
<sequence>MARKATIVGGGVIGGGWAARFLLNGWDVAVFDPDPEAARKINAVLANARLALPALSDVPMPPEGRLSFADTMAEAVEGSEYVQESVSERIELKHKVYAQLQQANPGVLIGSSTSGFKASDLQIGSPAPQNIIVAHPFNPVYLLPLSEISGSEKNTEATVQRTAQIMKDIGMFPLVIRKEIDAFIGNRFLEAVWREALWMLKDGVATTEEIDEAIRMGFGLRWGQMGLFETYRIAGGEAGMRHFMAQFGPALKWPWTKLMDVPEFNDELVDLVANQSDAQSGMYGIRELERIRDQNLVGFLRALKERNWGAGKVLREHDEARAALFHEGLDQGPKAEPLTLAHLQVLPGWIDYNGHMTESRYYFCNSEVADAFLRLIGAGMDYVEAGHSYYSAETHIRHLGEAKLGDRLTGTLQIISADEKRFRSFVRIMKGEELVATIEQLCLHVDMKAGRTVAAAPGVYAKLKAIADAHAELPLPQGAGRAIGQKKG</sequence>
<evidence type="ECO:0000313" key="11">
    <source>
        <dbReference type="Proteomes" id="UP001198571"/>
    </source>
</evidence>
<keyword evidence="4 7" id="KW-0963">Cytoplasm</keyword>
<organism evidence="10 11">
    <name type="scientific">Pseudogemmobacter faecipullorum</name>
    <dbReference type="NCBI Taxonomy" id="2755041"/>
    <lineage>
        <taxon>Bacteria</taxon>
        <taxon>Pseudomonadati</taxon>
        <taxon>Pseudomonadota</taxon>
        <taxon>Alphaproteobacteria</taxon>
        <taxon>Rhodobacterales</taxon>
        <taxon>Paracoccaceae</taxon>
        <taxon>Pseudogemmobacter</taxon>
    </lineage>
</organism>
<dbReference type="Gene3D" id="3.40.50.720">
    <property type="entry name" value="NAD(P)-binding Rossmann-like Domain"/>
    <property type="match status" value="1"/>
</dbReference>
<evidence type="ECO:0000256" key="3">
    <source>
        <dbReference type="ARBA" id="ARBA00011738"/>
    </source>
</evidence>
<comment type="caution">
    <text evidence="10">The sequence shown here is derived from an EMBL/GenBank/DDBJ whole genome shotgun (WGS) entry which is preliminary data.</text>
</comment>
<evidence type="ECO:0000256" key="7">
    <source>
        <dbReference type="HAMAP-Rule" id="MF_02129"/>
    </source>
</evidence>
<dbReference type="InterPro" id="IPR029069">
    <property type="entry name" value="HotDog_dom_sf"/>
</dbReference>
<dbReference type="InterPro" id="IPR008927">
    <property type="entry name" value="6-PGluconate_DH-like_C_sf"/>
</dbReference>
<dbReference type="InterPro" id="IPR026578">
    <property type="entry name" value="L-carnitine_dehydrogenase"/>
</dbReference>
<dbReference type="HAMAP" id="MF_02129">
    <property type="entry name" value="L_carnitine_dehydrog"/>
    <property type="match status" value="1"/>
</dbReference>
<dbReference type="CDD" id="cd00586">
    <property type="entry name" value="4HBT"/>
    <property type="match status" value="1"/>
</dbReference>
<dbReference type="PANTHER" id="PTHR48075">
    <property type="entry name" value="3-HYDROXYACYL-COA DEHYDROGENASE FAMILY PROTEIN"/>
    <property type="match status" value="1"/>
</dbReference>
<keyword evidence="6 7" id="KW-0520">NAD</keyword>
<dbReference type="SUPFAM" id="SSF54637">
    <property type="entry name" value="Thioesterase/thiol ester dehydrase-isomerase"/>
    <property type="match status" value="1"/>
</dbReference>
<feature type="binding site" evidence="7">
    <location>
        <begin position="9"/>
        <end position="14"/>
    </location>
    <ligand>
        <name>NAD(+)</name>
        <dbReference type="ChEBI" id="CHEBI:57540"/>
    </ligand>
</feature>
<reference evidence="10 11" key="1">
    <citation type="submission" date="2020-07" db="EMBL/GenBank/DDBJ databases">
        <title>Pseudogemmobacter sp. nov., isolated from poultry manure in Taiwan.</title>
        <authorList>
            <person name="Lin S.-Y."/>
            <person name="Tang Y.-S."/>
            <person name="Young C.-C."/>
        </authorList>
    </citation>
    <scope>NUCLEOTIDE SEQUENCE [LARGE SCALE GENOMIC DNA]</scope>
    <source>
        <strain evidence="10 11">CC-YST710</strain>
    </source>
</reference>